<dbReference type="Gene3D" id="3.40.50.1110">
    <property type="entry name" value="SGNH hydrolase"/>
    <property type="match status" value="1"/>
</dbReference>
<evidence type="ECO:0000256" key="1">
    <source>
        <dbReference type="SAM" id="SignalP"/>
    </source>
</evidence>
<keyword evidence="3" id="KW-1185">Reference proteome</keyword>
<accession>A0A428MJB0</accession>
<dbReference type="InterPro" id="IPR036514">
    <property type="entry name" value="SGNH_hydro_sf"/>
</dbReference>
<keyword evidence="1" id="KW-0732">Signal</keyword>
<dbReference type="EMBL" id="RSDW01000001">
    <property type="protein sequence ID" value="RSL16960.1"/>
    <property type="molecule type" value="Genomic_DNA"/>
</dbReference>
<evidence type="ECO:0000313" key="3">
    <source>
        <dbReference type="Proteomes" id="UP000269669"/>
    </source>
</evidence>
<dbReference type="PROSITE" id="PS51257">
    <property type="entry name" value="PROKAR_LIPOPROTEIN"/>
    <property type="match status" value="1"/>
</dbReference>
<dbReference type="InterPro" id="IPR001087">
    <property type="entry name" value="GDSL"/>
</dbReference>
<name>A0A428MJB0_9BACT</name>
<proteinExistence type="predicted"/>
<dbReference type="SUPFAM" id="SSF52266">
    <property type="entry name" value="SGNH hydrolase"/>
    <property type="match status" value="1"/>
</dbReference>
<dbReference type="AlphaFoldDB" id="A0A428MJB0"/>
<evidence type="ECO:0000313" key="2">
    <source>
        <dbReference type="EMBL" id="RSL16960.1"/>
    </source>
</evidence>
<dbReference type="Proteomes" id="UP000269669">
    <property type="component" value="Unassembled WGS sequence"/>
</dbReference>
<dbReference type="InterPro" id="IPR051532">
    <property type="entry name" value="Ester_Hydrolysis_Enzymes"/>
</dbReference>
<protein>
    <submittedName>
        <fullName evidence="2">GDSL-like lipase/acylhydrolase family protein</fullName>
    </submittedName>
</protein>
<dbReference type="PANTHER" id="PTHR30383">
    <property type="entry name" value="THIOESTERASE 1/PROTEASE 1/LYSOPHOSPHOLIPASE L1"/>
    <property type="match status" value="1"/>
</dbReference>
<dbReference type="Pfam" id="PF00657">
    <property type="entry name" value="Lipase_GDSL"/>
    <property type="match status" value="1"/>
</dbReference>
<comment type="caution">
    <text evidence="2">The sequence shown here is derived from an EMBL/GenBank/DDBJ whole genome shotgun (WGS) entry which is preliminary data.</text>
</comment>
<feature type="signal peptide" evidence="1">
    <location>
        <begin position="1"/>
        <end position="23"/>
    </location>
</feature>
<dbReference type="GO" id="GO:0004622">
    <property type="term" value="F:phosphatidylcholine lysophospholipase activity"/>
    <property type="evidence" value="ECO:0007669"/>
    <property type="project" value="TreeGrafter"/>
</dbReference>
<dbReference type="PANTHER" id="PTHR30383:SF5">
    <property type="entry name" value="SGNH HYDROLASE-TYPE ESTERASE DOMAIN-CONTAINING PROTEIN"/>
    <property type="match status" value="1"/>
</dbReference>
<feature type="chain" id="PRO_5019116802" evidence="1">
    <location>
        <begin position="24"/>
        <end position="453"/>
    </location>
</feature>
<reference evidence="2 3" key="1">
    <citation type="submission" date="2018-12" db="EMBL/GenBank/DDBJ databases">
        <title>Sequencing of bacterial isolates from soil warming experiment in Harvard Forest, Massachusetts, USA.</title>
        <authorList>
            <person name="Deangelis K."/>
        </authorList>
    </citation>
    <scope>NUCLEOTIDE SEQUENCE [LARGE SCALE GENOMIC DNA]</scope>
    <source>
        <strain evidence="2 3">EB153</strain>
    </source>
</reference>
<gene>
    <name evidence="2" type="ORF">EDE15_2487</name>
</gene>
<organism evidence="2 3">
    <name type="scientific">Edaphobacter aggregans</name>
    <dbReference type="NCBI Taxonomy" id="570835"/>
    <lineage>
        <taxon>Bacteria</taxon>
        <taxon>Pseudomonadati</taxon>
        <taxon>Acidobacteriota</taxon>
        <taxon>Terriglobia</taxon>
        <taxon>Terriglobales</taxon>
        <taxon>Acidobacteriaceae</taxon>
        <taxon>Edaphobacter</taxon>
    </lineage>
</organism>
<keyword evidence="2" id="KW-0378">Hydrolase</keyword>
<sequence length="453" mass="46406">MKMNTYSVSMACRILLAAGVLTALIGCSSGSSNPLAPIQSAQQKNIGNFTTTVFLGDSLTAGYQSGSLLDTQQVHGWANLVATQANFGITLPLIAYPGAPNVMQLVSVGPPPVITTAPGTTTGRDNFAAQPTDLAVPGAFLNDIANTVALANPAPGQQQINQLVLGFPGLGYGQDFSQAGFAIHAQPTTIFLWAGNNDALIAALTGMPSSMTSTANFTTQYTALIQLLTTMTPAHLVIGNIPDVTLVPYLQPAALVLAEYSAATHLPVATLSALFGISPGDYVTIDSGLSQISAILAGTQKGPITDAGVLTAAEVVTVKAQVTAYNQIIAQQAQAAGATLVDINALFTQIAASGITINGFTGTTSFLGGLFSLDGIHPTNTGYAVIANKFIDTMNTSISTKIADVPLGPVAAADPLWPINLVPPGTGTAAITMPIATNRVATDVLMGSWVPKK</sequence>